<organism evidence="2 3">
    <name type="scientific">Yoonia litorea</name>
    <dbReference type="NCBI Taxonomy" id="1123755"/>
    <lineage>
        <taxon>Bacteria</taxon>
        <taxon>Pseudomonadati</taxon>
        <taxon>Pseudomonadota</taxon>
        <taxon>Alphaproteobacteria</taxon>
        <taxon>Rhodobacterales</taxon>
        <taxon>Paracoccaceae</taxon>
        <taxon>Yoonia</taxon>
    </lineage>
</organism>
<dbReference type="Proteomes" id="UP000198926">
    <property type="component" value="Unassembled WGS sequence"/>
</dbReference>
<gene>
    <name evidence="2" type="ORF">SAMN05444714_2165</name>
</gene>
<dbReference type="RefSeq" id="WP_090208157.1">
    <property type="nucleotide sequence ID" value="NZ_FOZM01000002.1"/>
</dbReference>
<name>A0A1I6MUL0_9RHOB</name>
<keyword evidence="1" id="KW-1133">Transmembrane helix</keyword>
<evidence type="ECO:0000313" key="2">
    <source>
        <dbReference type="EMBL" id="SFS19385.1"/>
    </source>
</evidence>
<sequence length="80" mass="8828">MSEQENILDLDNKTRLFADITYLMLKGAGYAAVFVLALWFIVAVIAGIGRALPDQSRETPDPINRSSSLMIEVIVETDTV</sequence>
<dbReference type="InterPro" id="IPR020169">
    <property type="entry name" value="Intrinsic_membrane_PufX"/>
</dbReference>
<keyword evidence="1" id="KW-0472">Membrane</keyword>
<accession>A0A1I6MUL0</accession>
<reference evidence="2 3" key="1">
    <citation type="submission" date="2016-10" db="EMBL/GenBank/DDBJ databases">
        <authorList>
            <person name="de Groot N.N."/>
        </authorList>
    </citation>
    <scope>NUCLEOTIDE SEQUENCE [LARGE SCALE GENOMIC DNA]</scope>
    <source>
        <strain evidence="2 3">DSM 29433</strain>
    </source>
</reference>
<proteinExistence type="predicted"/>
<dbReference type="Pfam" id="PF11511">
    <property type="entry name" value="RhodobacterPufX"/>
    <property type="match status" value="1"/>
</dbReference>
<feature type="transmembrane region" description="Helical" evidence="1">
    <location>
        <begin position="28"/>
        <end position="48"/>
    </location>
</feature>
<dbReference type="STRING" id="1123755.SAMN05444714_2165"/>
<dbReference type="OrthoDB" id="7691147at2"/>
<evidence type="ECO:0000313" key="3">
    <source>
        <dbReference type="Proteomes" id="UP000198926"/>
    </source>
</evidence>
<dbReference type="AlphaFoldDB" id="A0A1I6MUL0"/>
<keyword evidence="3" id="KW-1185">Reference proteome</keyword>
<keyword evidence="1" id="KW-0812">Transmembrane</keyword>
<dbReference type="Gene3D" id="1.20.5.920">
    <property type="entry name" value="rhodobacter sphaeroides pufx membrane protein"/>
    <property type="match status" value="1"/>
</dbReference>
<protein>
    <submittedName>
        <fullName evidence="2">Intrinsic membrane protein PufX</fullName>
    </submittedName>
</protein>
<dbReference type="EMBL" id="FOZM01000002">
    <property type="protein sequence ID" value="SFS19385.1"/>
    <property type="molecule type" value="Genomic_DNA"/>
</dbReference>
<evidence type="ECO:0000256" key="1">
    <source>
        <dbReference type="SAM" id="Phobius"/>
    </source>
</evidence>